<keyword evidence="6 9" id="KW-1133">Transmembrane helix</keyword>
<evidence type="ECO:0000256" key="2">
    <source>
        <dbReference type="ARBA" id="ARBA00022692"/>
    </source>
</evidence>
<evidence type="ECO:0000256" key="9">
    <source>
        <dbReference type="SAM" id="Phobius"/>
    </source>
</evidence>
<protein>
    <submittedName>
        <fullName evidence="11">RING finger protein 121</fullName>
    </submittedName>
</protein>
<evidence type="ECO:0000256" key="5">
    <source>
        <dbReference type="ARBA" id="ARBA00022833"/>
    </source>
</evidence>
<feature type="domain" description="RING-type" evidence="10">
    <location>
        <begin position="201"/>
        <end position="251"/>
    </location>
</feature>
<gene>
    <name evidence="11" type="primary">RNF121</name>
    <name evidence="11" type="ORF">FJT64_019529</name>
</gene>
<evidence type="ECO:0000256" key="7">
    <source>
        <dbReference type="ARBA" id="ARBA00023136"/>
    </source>
</evidence>
<dbReference type="InterPro" id="IPR001841">
    <property type="entry name" value="Znf_RING"/>
</dbReference>
<comment type="subcellular location">
    <subcellularLocation>
        <location evidence="1">Membrane</location>
        <topology evidence="1">Multi-pass membrane protein</topology>
    </subcellularLocation>
</comment>
<keyword evidence="3" id="KW-0479">Metal-binding</keyword>
<evidence type="ECO:0000313" key="12">
    <source>
        <dbReference type="Proteomes" id="UP000440578"/>
    </source>
</evidence>
<dbReference type="AlphaFoldDB" id="A0A6A4WVS8"/>
<organism evidence="11 12">
    <name type="scientific">Amphibalanus amphitrite</name>
    <name type="common">Striped barnacle</name>
    <name type="synonym">Balanus amphitrite</name>
    <dbReference type="NCBI Taxonomy" id="1232801"/>
    <lineage>
        <taxon>Eukaryota</taxon>
        <taxon>Metazoa</taxon>
        <taxon>Ecdysozoa</taxon>
        <taxon>Arthropoda</taxon>
        <taxon>Crustacea</taxon>
        <taxon>Multicrustacea</taxon>
        <taxon>Cirripedia</taxon>
        <taxon>Thoracica</taxon>
        <taxon>Thoracicalcarea</taxon>
        <taxon>Balanomorpha</taxon>
        <taxon>Balanoidea</taxon>
        <taxon>Balanidae</taxon>
        <taxon>Amphibalaninae</taxon>
        <taxon>Amphibalanus</taxon>
    </lineage>
</organism>
<dbReference type="GO" id="GO:0008270">
    <property type="term" value="F:zinc ion binding"/>
    <property type="evidence" value="ECO:0007669"/>
    <property type="project" value="UniProtKB-KW"/>
</dbReference>
<dbReference type="PANTHER" id="PTHR13407">
    <property type="entry name" value="RNF121 PROTEIN"/>
    <property type="match status" value="1"/>
</dbReference>
<feature type="transmembrane region" description="Helical" evidence="9">
    <location>
        <begin position="149"/>
        <end position="167"/>
    </location>
</feature>
<keyword evidence="5" id="KW-0862">Zinc</keyword>
<dbReference type="Proteomes" id="UP000440578">
    <property type="component" value="Unassembled WGS sequence"/>
</dbReference>
<feature type="transmembrane region" description="Helical" evidence="9">
    <location>
        <begin position="110"/>
        <end position="137"/>
    </location>
</feature>
<dbReference type="SUPFAM" id="SSF57850">
    <property type="entry name" value="RING/U-box"/>
    <property type="match status" value="1"/>
</dbReference>
<keyword evidence="7 9" id="KW-0472">Membrane</keyword>
<dbReference type="InterPro" id="IPR040176">
    <property type="entry name" value="RNF121/RNF175"/>
</dbReference>
<dbReference type="GO" id="GO:0036503">
    <property type="term" value="P:ERAD pathway"/>
    <property type="evidence" value="ECO:0007669"/>
    <property type="project" value="TreeGrafter"/>
</dbReference>
<dbReference type="PROSITE" id="PS50089">
    <property type="entry name" value="ZF_RING_2"/>
    <property type="match status" value="1"/>
</dbReference>
<reference evidence="11 12" key="1">
    <citation type="submission" date="2019-07" db="EMBL/GenBank/DDBJ databases">
        <title>Draft genome assembly of a fouling barnacle, Amphibalanus amphitrite (Darwin, 1854): The first reference genome for Thecostraca.</title>
        <authorList>
            <person name="Kim W."/>
        </authorList>
    </citation>
    <scope>NUCLEOTIDE SEQUENCE [LARGE SCALE GENOMIC DNA]</scope>
    <source>
        <strain evidence="11">SNU_AA5</strain>
        <tissue evidence="11">Soma without cirri and trophi</tissue>
    </source>
</reference>
<dbReference type="SMART" id="SM00184">
    <property type="entry name" value="RING"/>
    <property type="match status" value="1"/>
</dbReference>
<accession>A0A6A4WVS8</accession>
<sequence>MRSKTFLILIEHIRMHEKHKGHEAMHAEMVLVLITALLLGQVVLVFWRKHHPRSYQIVTLIGMWVIPFVLCIRNRWWRFIFFWLLYTCITLMIGFKAMKKPLDGTTPRLVYKWFLLLYKVSYGLGIVGYTIMMATFLGFNLMFHVKPHVWMDVGIMFLFYGLYYGVLGRDCAEICADKMAAHIGYYKPDGMPTRSLDPDVCAVCGNKLLVLNNDQAVLEKTYRLTCQHVFHEFCIRGWCIVGKKQICPYCKEKVDLKRMLANPWEKPHVLYGQLLDWIRWLVAWQPIIIMGVQGVNYLLGLE</sequence>
<keyword evidence="2 9" id="KW-0812">Transmembrane</keyword>
<evidence type="ECO:0000313" key="11">
    <source>
        <dbReference type="EMBL" id="KAF0309349.1"/>
    </source>
</evidence>
<proteinExistence type="predicted"/>
<feature type="transmembrane region" description="Helical" evidence="9">
    <location>
        <begin position="79"/>
        <end position="98"/>
    </location>
</feature>
<dbReference type="Gene3D" id="3.30.40.10">
    <property type="entry name" value="Zinc/RING finger domain, C3HC4 (zinc finger)"/>
    <property type="match status" value="1"/>
</dbReference>
<dbReference type="GO" id="GO:0005789">
    <property type="term" value="C:endoplasmic reticulum membrane"/>
    <property type="evidence" value="ECO:0007669"/>
    <property type="project" value="TreeGrafter"/>
</dbReference>
<dbReference type="EMBL" id="VIIS01000411">
    <property type="protein sequence ID" value="KAF0309349.1"/>
    <property type="molecule type" value="Genomic_DNA"/>
</dbReference>
<dbReference type="FunFam" id="3.30.40.10:FF:000074">
    <property type="entry name" value="Ring finger protein 121"/>
    <property type="match status" value="1"/>
</dbReference>
<keyword evidence="12" id="KW-1185">Reference proteome</keyword>
<comment type="caution">
    <text evidence="11">The sequence shown here is derived from an EMBL/GenBank/DDBJ whole genome shotgun (WGS) entry which is preliminary data.</text>
</comment>
<dbReference type="InterPro" id="IPR013083">
    <property type="entry name" value="Znf_RING/FYVE/PHD"/>
</dbReference>
<evidence type="ECO:0000256" key="3">
    <source>
        <dbReference type="ARBA" id="ARBA00022723"/>
    </source>
</evidence>
<feature type="transmembrane region" description="Helical" evidence="9">
    <location>
        <begin position="53"/>
        <end position="72"/>
    </location>
</feature>
<dbReference type="OrthoDB" id="446635at2759"/>
<evidence type="ECO:0000256" key="8">
    <source>
        <dbReference type="PROSITE-ProRule" id="PRU00175"/>
    </source>
</evidence>
<evidence type="ECO:0000256" key="6">
    <source>
        <dbReference type="ARBA" id="ARBA00022989"/>
    </source>
</evidence>
<feature type="transmembrane region" description="Helical" evidence="9">
    <location>
        <begin position="24"/>
        <end position="47"/>
    </location>
</feature>
<evidence type="ECO:0000256" key="1">
    <source>
        <dbReference type="ARBA" id="ARBA00004141"/>
    </source>
</evidence>
<evidence type="ECO:0000259" key="10">
    <source>
        <dbReference type="PROSITE" id="PS50089"/>
    </source>
</evidence>
<name>A0A6A4WVS8_AMPAM</name>
<keyword evidence="4 8" id="KW-0863">Zinc-finger</keyword>
<dbReference type="PANTHER" id="PTHR13407:SF0">
    <property type="entry name" value="FI05221P"/>
    <property type="match status" value="1"/>
</dbReference>
<dbReference type="GO" id="GO:0061630">
    <property type="term" value="F:ubiquitin protein ligase activity"/>
    <property type="evidence" value="ECO:0007669"/>
    <property type="project" value="TreeGrafter"/>
</dbReference>
<dbReference type="GO" id="GO:0000139">
    <property type="term" value="C:Golgi membrane"/>
    <property type="evidence" value="ECO:0007669"/>
    <property type="project" value="TreeGrafter"/>
</dbReference>
<evidence type="ECO:0000256" key="4">
    <source>
        <dbReference type="ARBA" id="ARBA00022771"/>
    </source>
</evidence>
<dbReference type="CDD" id="cd16475">
    <property type="entry name" value="RING-H2_RNF121-like"/>
    <property type="match status" value="1"/>
</dbReference>